<organism evidence="1 2">
    <name type="scientific">Mycena albidolilacea</name>
    <dbReference type="NCBI Taxonomy" id="1033008"/>
    <lineage>
        <taxon>Eukaryota</taxon>
        <taxon>Fungi</taxon>
        <taxon>Dikarya</taxon>
        <taxon>Basidiomycota</taxon>
        <taxon>Agaricomycotina</taxon>
        <taxon>Agaricomycetes</taxon>
        <taxon>Agaricomycetidae</taxon>
        <taxon>Agaricales</taxon>
        <taxon>Marasmiineae</taxon>
        <taxon>Mycenaceae</taxon>
        <taxon>Mycena</taxon>
    </lineage>
</organism>
<dbReference type="EMBL" id="JARIHO010000004">
    <property type="protein sequence ID" value="KAJ7362829.1"/>
    <property type="molecule type" value="Genomic_DNA"/>
</dbReference>
<gene>
    <name evidence="1" type="ORF">DFH08DRAFT_799853</name>
</gene>
<dbReference type="AlphaFoldDB" id="A0AAD7AMF8"/>
<dbReference type="Proteomes" id="UP001218218">
    <property type="component" value="Unassembled WGS sequence"/>
</dbReference>
<evidence type="ECO:0000313" key="1">
    <source>
        <dbReference type="EMBL" id="KAJ7362829.1"/>
    </source>
</evidence>
<sequence length="110" mass="11986">MQHSSQRIFSAPQLLVMAKGTKKKKKPIELECPTFHQIFHTGTAGEANLENHKPACKGPPKGVHGYKVPLDLEMEKDLEVLCEGLKSGKAHLAGEATVAAFRKAAEELDP</sequence>
<protein>
    <submittedName>
        <fullName evidence="1">Uncharacterized protein</fullName>
    </submittedName>
</protein>
<name>A0AAD7AMF8_9AGAR</name>
<accession>A0AAD7AMF8</accession>
<evidence type="ECO:0000313" key="2">
    <source>
        <dbReference type="Proteomes" id="UP001218218"/>
    </source>
</evidence>
<proteinExistence type="predicted"/>
<comment type="caution">
    <text evidence="1">The sequence shown here is derived from an EMBL/GenBank/DDBJ whole genome shotgun (WGS) entry which is preliminary data.</text>
</comment>
<reference evidence="1" key="1">
    <citation type="submission" date="2023-03" db="EMBL/GenBank/DDBJ databases">
        <title>Massive genome expansion in bonnet fungi (Mycena s.s.) driven by repeated elements and novel gene families across ecological guilds.</title>
        <authorList>
            <consortium name="Lawrence Berkeley National Laboratory"/>
            <person name="Harder C.B."/>
            <person name="Miyauchi S."/>
            <person name="Viragh M."/>
            <person name="Kuo A."/>
            <person name="Thoen E."/>
            <person name="Andreopoulos B."/>
            <person name="Lu D."/>
            <person name="Skrede I."/>
            <person name="Drula E."/>
            <person name="Henrissat B."/>
            <person name="Morin E."/>
            <person name="Kohler A."/>
            <person name="Barry K."/>
            <person name="LaButti K."/>
            <person name="Morin E."/>
            <person name="Salamov A."/>
            <person name="Lipzen A."/>
            <person name="Mereny Z."/>
            <person name="Hegedus B."/>
            <person name="Baldrian P."/>
            <person name="Stursova M."/>
            <person name="Weitz H."/>
            <person name="Taylor A."/>
            <person name="Grigoriev I.V."/>
            <person name="Nagy L.G."/>
            <person name="Martin F."/>
            <person name="Kauserud H."/>
        </authorList>
    </citation>
    <scope>NUCLEOTIDE SEQUENCE</scope>
    <source>
        <strain evidence="1">CBHHK002</strain>
    </source>
</reference>
<keyword evidence="2" id="KW-1185">Reference proteome</keyword>